<dbReference type="RefSeq" id="WP_161818628.1">
    <property type="nucleotide sequence ID" value="NZ_JAACJS010000012.1"/>
</dbReference>
<dbReference type="EMBL" id="JAACJS010000012">
    <property type="protein sequence ID" value="NCI50326.1"/>
    <property type="molecule type" value="Genomic_DNA"/>
</dbReference>
<proteinExistence type="predicted"/>
<dbReference type="Proteomes" id="UP000753802">
    <property type="component" value="Unassembled WGS sequence"/>
</dbReference>
<reference evidence="1 2" key="1">
    <citation type="submission" date="2020-01" db="EMBL/GenBank/DDBJ databases">
        <title>Genome analysis.</title>
        <authorList>
            <person name="Wu S."/>
            <person name="Wang G."/>
        </authorList>
    </citation>
    <scope>NUCLEOTIDE SEQUENCE [LARGE SCALE GENOMIC DNA]</scope>
    <source>
        <strain evidence="1 2">SYL130</strain>
    </source>
</reference>
<gene>
    <name evidence="1" type="ORF">GWC95_10365</name>
</gene>
<accession>A0ABW9ZT83</accession>
<evidence type="ECO:0000313" key="2">
    <source>
        <dbReference type="Proteomes" id="UP000753802"/>
    </source>
</evidence>
<name>A0ABW9ZT83_9BACT</name>
<evidence type="ECO:0008006" key="3">
    <source>
        <dbReference type="Google" id="ProtNLM"/>
    </source>
</evidence>
<keyword evidence="2" id="KW-1185">Reference proteome</keyword>
<protein>
    <recommendedName>
        <fullName evidence="3">ArnR1-like winged helix-turn-helix domain-containing protein</fullName>
    </recommendedName>
</protein>
<sequence>MNNNSLSRSLSLNYMLNQYATLKTLAIIAEESPNPTGYKCTPRELILRTNNDWDLINRDMRTLAGEELVEIVPSAATPLFSITAKGMEKILSLEGKTNFKNR</sequence>
<organism evidence="1 2">
    <name type="scientific">Sediminibacterium roseum</name>
    <dbReference type="NCBI Taxonomy" id="1978412"/>
    <lineage>
        <taxon>Bacteria</taxon>
        <taxon>Pseudomonadati</taxon>
        <taxon>Bacteroidota</taxon>
        <taxon>Chitinophagia</taxon>
        <taxon>Chitinophagales</taxon>
        <taxon>Chitinophagaceae</taxon>
        <taxon>Sediminibacterium</taxon>
    </lineage>
</organism>
<evidence type="ECO:0000313" key="1">
    <source>
        <dbReference type="EMBL" id="NCI50326.1"/>
    </source>
</evidence>
<comment type="caution">
    <text evidence="1">The sequence shown here is derived from an EMBL/GenBank/DDBJ whole genome shotgun (WGS) entry which is preliminary data.</text>
</comment>